<name>A0AA38ZRK3_VITRO</name>
<dbReference type="AlphaFoldDB" id="A0AA38ZRK3"/>
<organism evidence="1 2">
    <name type="scientific">Vitis rotundifolia</name>
    <name type="common">Muscadine grape</name>
    <dbReference type="NCBI Taxonomy" id="103349"/>
    <lineage>
        <taxon>Eukaryota</taxon>
        <taxon>Viridiplantae</taxon>
        <taxon>Streptophyta</taxon>
        <taxon>Embryophyta</taxon>
        <taxon>Tracheophyta</taxon>
        <taxon>Spermatophyta</taxon>
        <taxon>Magnoliopsida</taxon>
        <taxon>eudicotyledons</taxon>
        <taxon>Gunneridae</taxon>
        <taxon>Pentapetalae</taxon>
        <taxon>rosids</taxon>
        <taxon>Vitales</taxon>
        <taxon>Vitaceae</taxon>
        <taxon>Viteae</taxon>
        <taxon>Vitis</taxon>
    </lineage>
</organism>
<accession>A0AA38ZRK3</accession>
<evidence type="ECO:0000313" key="2">
    <source>
        <dbReference type="Proteomes" id="UP001168098"/>
    </source>
</evidence>
<reference evidence="1 2" key="1">
    <citation type="journal article" date="2023" name="BMC Biotechnol.">
        <title>Vitis rotundifolia cv Carlos genome sequencing.</title>
        <authorList>
            <person name="Huff M."/>
            <person name="Hulse-Kemp A."/>
            <person name="Scheffler B."/>
            <person name="Youngblood R."/>
            <person name="Simpson S."/>
            <person name="Babiker E."/>
            <person name="Staton M."/>
        </authorList>
    </citation>
    <scope>NUCLEOTIDE SEQUENCE [LARGE SCALE GENOMIC DNA]</scope>
    <source>
        <tissue evidence="1">Leaf</tissue>
    </source>
</reference>
<protein>
    <submittedName>
        <fullName evidence="1">Uncharacterized protein</fullName>
    </submittedName>
</protein>
<gene>
    <name evidence="1" type="ORF">PVL29_012001</name>
</gene>
<comment type="caution">
    <text evidence="1">The sequence shown here is derived from an EMBL/GenBank/DDBJ whole genome shotgun (WGS) entry which is preliminary data.</text>
</comment>
<dbReference type="EMBL" id="JARBHA010000009">
    <property type="protein sequence ID" value="KAJ9693089.1"/>
    <property type="molecule type" value="Genomic_DNA"/>
</dbReference>
<sequence length="68" mass="7670">MTYSCKLVKVAVKNNPRSNSYHSLWEKSMQVAANIIKLSSFSIAKMSLGIGRTLLVTVLKFIPQNNWL</sequence>
<proteinExistence type="predicted"/>
<keyword evidence="2" id="KW-1185">Reference proteome</keyword>
<evidence type="ECO:0000313" key="1">
    <source>
        <dbReference type="EMBL" id="KAJ9693089.1"/>
    </source>
</evidence>
<dbReference type="Proteomes" id="UP001168098">
    <property type="component" value="Unassembled WGS sequence"/>
</dbReference>